<evidence type="ECO:0000256" key="9">
    <source>
        <dbReference type="ARBA" id="ARBA00023010"/>
    </source>
</evidence>
<protein>
    <recommendedName>
        <fullName evidence="3">Mitochondrial import inner membrane translocase subunit TIM54</fullName>
    </recommendedName>
</protein>
<reference evidence="13 14" key="1">
    <citation type="submission" date="2017-03" db="EMBL/GenBank/DDBJ databases">
        <title>Widespread Adenine N6-methylation of Active Genes in Fungi.</title>
        <authorList>
            <consortium name="DOE Joint Genome Institute"/>
            <person name="Mondo S.J."/>
            <person name="Dannebaum R.O."/>
            <person name="Kuo R.C."/>
            <person name="Louie K.B."/>
            <person name="Bewick A.J."/>
            <person name="Labutti K."/>
            <person name="Haridas S."/>
            <person name="Kuo A."/>
            <person name="Salamov A."/>
            <person name="Ahrendt S.R."/>
            <person name="Lau R."/>
            <person name="Bowen B.P."/>
            <person name="Lipzen A."/>
            <person name="Sullivan W."/>
            <person name="Andreopoulos W.B."/>
            <person name="Clum A."/>
            <person name="Lindquist E."/>
            <person name="Daum C."/>
            <person name="Northen T.R."/>
            <person name="Ramamoorthy G."/>
            <person name="Schmitz R.J."/>
            <person name="Gryganskyi A."/>
            <person name="Culley D."/>
            <person name="Magnuson J."/>
            <person name="James T.Y."/>
            <person name="O'Malley M.A."/>
            <person name="Stajich J.E."/>
            <person name="Spatafora J.W."/>
            <person name="Visel A."/>
            <person name="Grigoriev I.V."/>
        </authorList>
    </citation>
    <scope>NUCLEOTIDE SEQUENCE [LARGE SCALE GENOMIC DNA]</scope>
    <source>
        <strain evidence="13 14">NRRL Y-17943</strain>
    </source>
</reference>
<dbReference type="GO" id="GO:0015031">
    <property type="term" value="P:protein transport"/>
    <property type="evidence" value="ECO:0007669"/>
    <property type="project" value="UniProtKB-KW"/>
</dbReference>
<dbReference type="AlphaFoldDB" id="A0A1Y1UAA8"/>
<evidence type="ECO:0000313" key="13">
    <source>
        <dbReference type="EMBL" id="ORX34991.1"/>
    </source>
</evidence>
<dbReference type="InParanoid" id="A0A1Y1UAA8"/>
<dbReference type="GeneID" id="33555371"/>
<keyword evidence="6" id="KW-0999">Mitochondrion inner membrane</keyword>
<dbReference type="Pfam" id="PF11711">
    <property type="entry name" value="Tim54"/>
    <property type="match status" value="1"/>
</dbReference>
<evidence type="ECO:0000256" key="1">
    <source>
        <dbReference type="ARBA" id="ARBA00004434"/>
    </source>
</evidence>
<keyword evidence="7" id="KW-0653">Protein transport</keyword>
<feature type="region of interest" description="Disordered" evidence="12">
    <location>
        <begin position="280"/>
        <end position="368"/>
    </location>
</feature>
<dbReference type="OrthoDB" id="5598305at2759"/>
<dbReference type="EMBL" id="NBSH01000012">
    <property type="protein sequence ID" value="ORX34991.1"/>
    <property type="molecule type" value="Genomic_DNA"/>
</dbReference>
<proteinExistence type="inferred from homology"/>
<accession>A0A1Y1UAA8</accession>
<evidence type="ECO:0000256" key="4">
    <source>
        <dbReference type="ARBA" id="ARBA00022448"/>
    </source>
</evidence>
<feature type="region of interest" description="Disordered" evidence="12">
    <location>
        <begin position="1"/>
        <end position="60"/>
    </location>
</feature>
<feature type="region of interest" description="Disordered" evidence="12">
    <location>
        <begin position="419"/>
        <end position="446"/>
    </location>
</feature>
<feature type="compositionally biased region" description="Low complexity" evidence="12">
    <location>
        <begin position="339"/>
        <end position="351"/>
    </location>
</feature>
<keyword evidence="11" id="KW-0472">Membrane</keyword>
<evidence type="ECO:0000256" key="10">
    <source>
        <dbReference type="ARBA" id="ARBA00023128"/>
    </source>
</evidence>
<feature type="compositionally biased region" description="Pro residues" evidence="12">
    <location>
        <begin position="306"/>
        <end position="316"/>
    </location>
</feature>
<evidence type="ECO:0000256" key="12">
    <source>
        <dbReference type="SAM" id="MobiDB-lite"/>
    </source>
</evidence>
<evidence type="ECO:0000256" key="8">
    <source>
        <dbReference type="ARBA" id="ARBA00022989"/>
    </source>
</evidence>
<feature type="compositionally biased region" description="Pro residues" evidence="12">
    <location>
        <begin position="352"/>
        <end position="368"/>
    </location>
</feature>
<evidence type="ECO:0000256" key="5">
    <source>
        <dbReference type="ARBA" id="ARBA00022692"/>
    </source>
</evidence>
<feature type="compositionally biased region" description="Low complexity" evidence="12">
    <location>
        <begin position="10"/>
        <end position="49"/>
    </location>
</feature>
<evidence type="ECO:0000313" key="14">
    <source>
        <dbReference type="Proteomes" id="UP000193218"/>
    </source>
</evidence>
<comment type="subcellular location">
    <subcellularLocation>
        <location evidence="1">Mitochondrion inner membrane</location>
        <topology evidence="1">Single-pass membrane protein</topology>
    </subcellularLocation>
</comment>
<dbReference type="RefSeq" id="XP_021869207.1">
    <property type="nucleotide sequence ID" value="XM_022013563.1"/>
</dbReference>
<gene>
    <name evidence="13" type="ORF">BD324DRAFT_582507</name>
</gene>
<name>A0A1Y1UAA8_9TREE</name>
<keyword evidence="4" id="KW-0813">Transport</keyword>
<evidence type="ECO:0000256" key="11">
    <source>
        <dbReference type="ARBA" id="ARBA00023136"/>
    </source>
</evidence>
<evidence type="ECO:0000256" key="3">
    <source>
        <dbReference type="ARBA" id="ARBA00020796"/>
    </source>
</evidence>
<dbReference type="Proteomes" id="UP000193218">
    <property type="component" value="Unassembled WGS sequence"/>
</dbReference>
<evidence type="ECO:0000256" key="2">
    <source>
        <dbReference type="ARBA" id="ARBA00006355"/>
    </source>
</evidence>
<feature type="compositionally biased region" description="Low complexity" evidence="12">
    <location>
        <begin position="317"/>
        <end position="329"/>
    </location>
</feature>
<dbReference type="InterPro" id="IPR021056">
    <property type="entry name" value="Mt_import_IM_translocase_Tim54"/>
</dbReference>
<keyword evidence="10" id="KW-0496">Mitochondrion</keyword>
<organism evidence="13 14">
    <name type="scientific">Kockovaella imperatae</name>
    <dbReference type="NCBI Taxonomy" id="4999"/>
    <lineage>
        <taxon>Eukaryota</taxon>
        <taxon>Fungi</taxon>
        <taxon>Dikarya</taxon>
        <taxon>Basidiomycota</taxon>
        <taxon>Agaricomycotina</taxon>
        <taxon>Tremellomycetes</taxon>
        <taxon>Tremellales</taxon>
        <taxon>Cuniculitremaceae</taxon>
        <taxon>Kockovaella</taxon>
    </lineage>
</organism>
<keyword evidence="5" id="KW-0812">Transmembrane</keyword>
<dbReference type="STRING" id="4999.A0A1Y1UAA8"/>
<comment type="similarity">
    <text evidence="2">Belongs to the TIM54 family.</text>
</comment>
<sequence length="569" mass="63417">MAEPPPTSTPSPSNAAGIPSSSASPASPAVPSSSSAPSPAAPPTLASDPLPKPSSKEPLTGFRASLEHTGIPRSVLLWKPRLPSRNWTIFLTVVGTISYLYYDDRKQCKRIKEEYLEKVRYRSMEPTKYSLELPRKVKVIGAKWPEDDDDDRALRYFRKYVKPYLMAAAIDYEQMSAPLHGSITRQLQKQILQRRRRALGLEAAFESALPLPVQVDPKEAEQREMEGGTVIVGRASLKEYMEGLKRGWLGRVDDWDWEKSIGETLEKDGMFEKKVDVFPEPEADAPTPSDQPPPPASTSTSTSPSPSSPLYPPPPSSTGLSSSLSFLSRPPQPRPQSPMPYGSSPGAGSSASPPPIPESMHTPPYPLPPQPPILFVPFVSRLGFKQVPWMIYDFFTERHRVKSGAEAALALIEAQTRDFRGPTGAVSSSSSFSEPSREPDTDFETASESWYKKAFKDLPERMATARKDYNAKLAERVQDVYDLEDGKRQLTDAEMKSTKSLTTIQDLKDERKKKELRWMGSEEGYDIVKPDTPVAWDERFDGWLKVYELPAGWVPDRPQDLNDAIPHEV</sequence>
<dbReference type="GO" id="GO:0005743">
    <property type="term" value="C:mitochondrial inner membrane"/>
    <property type="evidence" value="ECO:0007669"/>
    <property type="project" value="UniProtKB-SubCell"/>
</dbReference>
<keyword evidence="14" id="KW-1185">Reference proteome</keyword>
<evidence type="ECO:0000256" key="7">
    <source>
        <dbReference type="ARBA" id="ARBA00022927"/>
    </source>
</evidence>
<keyword evidence="9" id="KW-0811">Translocation</keyword>
<evidence type="ECO:0000256" key="6">
    <source>
        <dbReference type="ARBA" id="ARBA00022792"/>
    </source>
</evidence>
<comment type="caution">
    <text evidence="13">The sequence shown here is derived from an EMBL/GenBank/DDBJ whole genome shotgun (WGS) entry which is preliminary data.</text>
</comment>
<keyword evidence="8" id="KW-1133">Transmembrane helix</keyword>